<dbReference type="Proteomes" id="UP000199394">
    <property type="component" value="Unassembled WGS sequence"/>
</dbReference>
<keyword evidence="1" id="KW-1133">Transmembrane helix</keyword>
<dbReference type="AlphaFoldDB" id="A0A1H4DK74"/>
<keyword evidence="1" id="KW-0812">Transmembrane</keyword>
<evidence type="ECO:0000313" key="2">
    <source>
        <dbReference type="EMBL" id="SEA73114.1"/>
    </source>
</evidence>
<accession>A0A1H4DK74</accession>
<proteinExistence type="predicted"/>
<evidence type="ECO:0000313" key="3">
    <source>
        <dbReference type="Proteomes" id="UP000199394"/>
    </source>
</evidence>
<evidence type="ECO:0000256" key="1">
    <source>
        <dbReference type="SAM" id="Phobius"/>
    </source>
</evidence>
<dbReference type="EMBL" id="FNRK01000025">
    <property type="protein sequence ID" value="SEA73114.1"/>
    <property type="molecule type" value="Genomic_DNA"/>
</dbReference>
<reference evidence="2 3" key="1">
    <citation type="submission" date="2016-10" db="EMBL/GenBank/DDBJ databases">
        <authorList>
            <person name="de Groot N.N."/>
        </authorList>
    </citation>
    <scope>NUCLEOTIDE SEQUENCE [LARGE SCALE GENOMIC DNA]</scope>
    <source>
        <strain evidence="2 3">SR12</strain>
    </source>
</reference>
<feature type="transmembrane region" description="Helical" evidence="1">
    <location>
        <begin position="41"/>
        <end position="61"/>
    </location>
</feature>
<sequence length="170" mass="20058">MVFFSIREGFLDTLVPYSLLVVLFFSGEVFVVESKRWISRVVFGVLFVLWLLSFAVSQYFFSNLEFFSSIIGYTQIMTDTQDSAFIGIEGNKGKRWWRNFRVYTYIIDKDKIDVEIPKILHPYFGDDYTLKVRFETQDPFSQKCDVIQGDRIPGSIFIYDKGGYYILRLY</sequence>
<keyword evidence="3" id="KW-1185">Reference proteome</keyword>
<protein>
    <submittedName>
        <fullName evidence="2">Uncharacterized protein</fullName>
    </submittedName>
</protein>
<keyword evidence="1" id="KW-0472">Membrane</keyword>
<name>A0A1H4DK74_9FIRM</name>
<organism evidence="2 3">
    <name type="scientific">Eubacterium aggregans</name>
    <dbReference type="NCBI Taxonomy" id="81409"/>
    <lineage>
        <taxon>Bacteria</taxon>
        <taxon>Bacillati</taxon>
        <taxon>Bacillota</taxon>
        <taxon>Clostridia</taxon>
        <taxon>Eubacteriales</taxon>
        <taxon>Eubacteriaceae</taxon>
        <taxon>Eubacterium</taxon>
    </lineage>
</organism>
<feature type="transmembrane region" description="Helical" evidence="1">
    <location>
        <begin position="14"/>
        <end position="32"/>
    </location>
</feature>
<gene>
    <name evidence="2" type="ORF">SAMN04515656_12528</name>
</gene>